<dbReference type="OrthoDB" id="2340043at2"/>
<dbReference type="GO" id="GO:0004527">
    <property type="term" value="F:exonuclease activity"/>
    <property type="evidence" value="ECO:0007669"/>
    <property type="project" value="UniProtKB-KW"/>
</dbReference>
<keyword evidence="3" id="KW-0255">Endonuclease</keyword>
<reference evidence="3 4" key="1">
    <citation type="submission" date="2019-07" db="EMBL/GenBank/DDBJ databases">
        <title>Rhodococcus cavernicolus sp. nov., isolated from a cave.</title>
        <authorList>
            <person name="Lee S.D."/>
        </authorList>
    </citation>
    <scope>NUCLEOTIDE SEQUENCE [LARGE SCALE GENOMIC DNA]</scope>
    <source>
        <strain evidence="3 4">C1-24</strain>
    </source>
</reference>
<dbReference type="SUPFAM" id="SSF56219">
    <property type="entry name" value="DNase I-like"/>
    <property type="match status" value="1"/>
</dbReference>
<dbReference type="Pfam" id="PF03372">
    <property type="entry name" value="Exo_endo_phos"/>
    <property type="match status" value="1"/>
</dbReference>
<keyword evidence="3" id="KW-0269">Exonuclease</keyword>
<dbReference type="Gene3D" id="3.60.10.10">
    <property type="entry name" value="Endonuclease/exonuclease/phosphatase"/>
    <property type="match status" value="1"/>
</dbReference>
<evidence type="ECO:0000313" key="3">
    <source>
        <dbReference type="EMBL" id="KAA0023189.1"/>
    </source>
</evidence>
<organism evidence="3 4">
    <name type="scientific">Antrihabitans cavernicola</name>
    <dbReference type="NCBI Taxonomy" id="2495913"/>
    <lineage>
        <taxon>Bacteria</taxon>
        <taxon>Bacillati</taxon>
        <taxon>Actinomycetota</taxon>
        <taxon>Actinomycetes</taxon>
        <taxon>Mycobacteriales</taxon>
        <taxon>Nocardiaceae</taxon>
        <taxon>Antrihabitans</taxon>
    </lineage>
</organism>
<dbReference type="GO" id="GO:0004519">
    <property type="term" value="F:endonuclease activity"/>
    <property type="evidence" value="ECO:0007669"/>
    <property type="project" value="UniProtKB-KW"/>
</dbReference>
<feature type="transmembrane region" description="Helical" evidence="1">
    <location>
        <begin position="59"/>
        <end position="82"/>
    </location>
</feature>
<feature type="transmembrane region" description="Helical" evidence="1">
    <location>
        <begin position="6"/>
        <end position="25"/>
    </location>
</feature>
<dbReference type="InterPro" id="IPR005135">
    <property type="entry name" value="Endo/exonuclease/phosphatase"/>
</dbReference>
<dbReference type="InterPro" id="IPR036691">
    <property type="entry name" value="Endo/exonu/phosph_ase_sf"/>
</dbReference>
<protein>
    <submittedName>
        <fullName evidence="3">Endonuclease/exonuclease/phosphatase family protein</fullName>
    </submittedName>
</protein>
<dbReference type="AlphaFoldDB" id="A0A5A7SCT4"/>
<dbReference type="PROSITE" id="PS51257">
    <property type="entry name" value="PROKAR_LIPOPROTEIN"/>
    <property type="match status" value="1"/>
</dbReference>
<sequence>MRVGLAVLGSIALVLGCVGIALHWSRSQRYSFVLASSGAVMLTCAAVIALILFAAARSWVGIAAAGLAIGAGIWTQLPLYVADGAPADGSALTVMQSNILFGTADADAMVREVRERRVDVLTVEELTPEAVARLGAAGLDALLPFHHLQPDIEARGTGIWARYPLRDPKTYSGFPLHQVSATMDIPGGTPTTVFAFHPVPPWPSGPDVWGDQMRRLQEIMASAGEGPAIVGGDFNATYDHAVFRNVIAGRFADAADQAGAGILPTYPADRWWPPVIAIDHILVAGGRADHVDTVTIPGSDHRSVVAQIRMNRVSG</sequence>
<keyword evidence="3" id="KW-0378">Hydrolase</keyword>
<accession>A0A5A7SCT4</accession>
<evidence type="ECO:0000259" key="2">
    <source>
        <dbReference type="Pfam" id="PF03372"/>
    </source>
</evidence>
<keyword evidence="1" id="KW-0472">Membrane</keyword>
<keyword evidence="1" id="KW-1133">Transmembrane helix</keyword>
<feature type="domain" description="Endonuclease/exonuclease/phosphatase" evidence="2">
    <location>
        <begin position="95"/>
        <end position="301"/>
    </location>
</feature>
<keyword evidence="1" id="KW-0812">Transmembrane</keyword>
<dbReference type="Proteomes" id="UP000322244">
    <property type="component" value="Unassembled WGS sequence"/>
</dbReference>
<proteinExistence type="predicted"/>
<name>A0A5A7SCT4_9NOCA</name>
<comment type="caution">
    <text evidence="3">The sequence shown here is derived from an EMBL/GenBank/DDBJ whole genome shotgun (WGS) entry which is preliminary data.</text>
</comment>
<feature type="transmembrane region" description="Helical" evidence="1">
    <location>
        <begin position="32"/>
        <end position="53"/>
    </location>
</feature>
<keyword evidence="4" id="KW-1185">Reference proteome</keyword>
<dbReference type="EMBL" id="VLNY01000004">
    <property type="protein sequence ID" value="KAA0023189.1"/>
    <property type="molecule type" value="Genomic_DNA"/>
</dbReference>
<evidence type="ECO:0000313" key="4">
    <source>
        <dbReference type="Proteomes" id="UP000322244"/>
    </source>
</evidence>
<gene>
    <name evidence="3" type="ORF">FOY51_11335</name>
</gene>
<keyword evidence="3" id="KW-0540">Nuclease</keyword>
<evidence type="ECO:0000256" key="1">
    <source>
        <dbReference type="SAM" id="Phobius"/>
    </source>
</evidence>